<keyword evidence="2 4" id="KW-0853">WD repeat</keyword>
<keyword evidence="7" id="KW-0132">Cell division</keyword>
<dbReference type="InterPro" id="IPR056150">
    <property type="entry name" value="WD40_CDC20-Fz"/>
</dbReference>
<sequence>MEWKFERSACRKVKTEEEVLWGKIMKALGTDLRQKRKQSLQVLTKVCPDMKLLGRQTSHVEHQEFQTPGKTSYSQFKSCIAKKLASQIPVASSPIATRGRQVCTRNDVEQTFPEHSPREFSTLEDRSDFTESLGKITAIPVSSKRLFEATVSEHIVFTNTTHLNEGSKRKKQKCLHQIENRYGISEKEGLRICEKPNCLWKGCKDGTKREHDACSISTGTEKFPPLEPETKFHTSGLRNDYYLNLLDWSQENLLALALGSVVYIWSGETNQNFKNIDLCSNSNYIASLAWMRENPWLAFATSDGEVQLWDIETQKRLRNMFGHLSVVGTLSWNGHILSSGSRLGYIHHHDVRTAQHHIGMVRQSKKSVCSLQWSPDHKLLASGSSDGLLNIWPNDPGVTGQYRPLTSISHSSAVKAMKWCPWQSSVIATGGGIKDRMLHVWNISNLKSLETADTKSQICSLLWLPNTKELITGEGYPWNKMNVWRYPALSNSAELCDHKGRVLHTALSPEGNRVFSAAADETAYVWKYRKMKSNTMCFQEDDCSN</sequence>
<dbReference type="Pfam" id="PF24807">
    <property type="entry name" value="WD40_CDC20-Fz"/>
    <property type="match status" value="1"/>
</dbReference>
<dbReference type="SUPFAM" id="SSF50978">
    <property type="entry name" value="WD40 repeat-like"/>
    <property type="match status" value="1"/>
</dbReference>
<dbReference type="Gene3D" id="2.130.10.10">
    <property type="entry name" value="YVTN repeat-like/Quinoprotein amine dehydrogenase"/>
    <property type="match status" value="1"/>
</dbReference>
<proteinExistence type="inferred from homology"/>
<evidence type="ECO:0000256" key="1">
    <source>
        <dbReference type="ARBA" id="ARBA00006445"/>
    </source>
</evidence>
<reference evidence="7" key="1">
    <citation type="submission" date="2025-08" db="UniProtKB">
        <authorList>
            <consortium name="RefSeq"/>
        </authorList>
    </citation>
    <scope>IDENTIFICATION</scope>
    <source>
        <tissue evidence="7">Blood</tissue>
    </source>
</reference>
<evidence type="ECO:0000313" key="6">
    <source>
        <dbReference type="Proteomes" id="UP001190640"/>
    </source>
</evidence>
<dbReference type="CTD" id="166979"/>
<dbReference type="InterPro" id="IPR033010">
    <property type="entry name" value="Cdc20/Fizzy"/>
</dbReference>
<accession>A0AA97JU49</accession>
<gene>
    <name evidence="7" type="primary">CDC20B</name>
</gene>
<dbReference type="GeneID" id="129334869"/>
<comment type="similarity">
    <text evidence="1">Belongs to the WD repeat CDC20/Fizzy family.</text>
</comment>
<dbReference type="Proteomes" id="UP001190640">
    <property type="component" value="Chromosome 8"/>
</dbReference>
<dbReference type="GO" id="GO:1990757">
    <property type="term" value="F:ubiquitin ligase activator activity"/>
    <property type="evidence" value="ECO:0007669"/>
    <property type="project" value="TreeGrafter"/>
</dbReference>
<name>A0AA97JU49_EUBMA</name>
<feature type="repeat" description="WD" evidence="4">
    <location>
        <begin position="495"/>
        <end position="536"/>
    </location>
</feature>
<dbReference type="AlphaFoldDB" id="A0AA97JU49"/>
<dbReference type="PROSITE" id="PS50082">
    <property type="entry name" value="WD_REPEATS_2"/>
    <property type="match status" value="3"/>
</dbReference>
<dbReference type="KEGG" id="emc:129334869"/>
<feature type="repeat" description="WD" evidence="4">
    <location>
        <begin position="278"/>
        <end position="319"/>
    </location>
</feature>
<evidence type="ECO:0000256" key="4">
    <source>
        <dbReference type="PROSITE-ProRule" id="PRU00221"/>
    </source>
</evidence>
<evidence type="ECO:0000256" key="2">
    <source>
        <dbReference type="ARBA" id="ARBA00022574"/>
    </source>
</evidence>
<dbReference type="PROSITE" id="PS50294">
    <property type="entry name" value="WD_REPEATS_REGION"/>
    <property type="match status" value="2"/>
</dbReference>
<dbReference type="SMART" id="SM00320">
    <property type="entry name" value="WD40"/>
    <property type="match status" value="5"/>
</dbReference>
<dbReference type="PANTHER" id="PTHR19918:SF4">
    <property type="entry name" value="CELL DIVISION CYCLE PROTEIN 20 HOMOLOG B"/>
    <property type="match status" value="1"/>
</dbReference>
<keyword evidence="3" id="KW-0677">Repeat</keyword>
<dbReference type="GO" id="GO:0005680">
    <property type="term" value="C:anaphase-promoting complex"/>
    <property type="evidence" value="ECO:0007669"/>
    <property type="project" value="TreeGrafter"/>
</dbReference>
<dbReference type="GO" id="GO:0010997">
    <property type="term" value="F:anaphase-promoting complex binding"/>
    <property type="evidence" value="ECO:0007669"/>
    <property type="project" value="InterPro"/>
</dbReference>
<dbReference type="GO" id="GO:0051301">
    <property type="term" value="P:cell division"/>
    <property type="evidence" value="ECO:0007669"/>
    <property type="project" value="UniProtKB-KW"/>
</dbReference>
<keyword evidence="6" id="KW-1185">Reference proteome</keyword>
<organism evidence="6 7">
    <name type="scientific">Eublepharis macularius</name>
    <name type="common">Leopard gecko</name>
    <name type="synonym">Cyrtodactylus macularius</name>
    <dbReference type="NCBI Taxonomy" id="481883"/>
    <lineage>
        <taxon>Eukaryota</taxon>
        <taxon>Metazoa</taxon>
        <taxon>Chordata</taxon>
        <taxon>Craniata</taxon>
        <taxon>Vertebrata</taxon>
        <taxon>Euteleostomi</taxon>
        <taxon>Lepidosauria</taxon>
        <taxon>Squamata</taxon>
        <taxon>Bifurcata</taxon>
        <taxon>Gekkota</taxon>
        <taxon>Eublepharidae</taxon>
        <taxon>Eublepharinae</taxon>
        <taxon>Eublepharis</taxon>
    </lineage>
</organism>
<dbReference type="PANTHER" id="PTHR19918">
    <property type="entry name" value="CELL DIVISION CYCLE 20 CDC20 FIZZY -RELATED"/>
    <property type="match status" value="1"/>
</dbReference>
<protein>
    <submittedName>
        <fullName evidence="7">Cell division cycle protein 20 homolog B isoform X1</fullName>
    </submittedName>
</protein>
<feature type="domain" description="CDC20/Fizzy WD40" evidence="5">
    <location>
        <begin position="235"/>
        <end position="526"/>
    </location>
</feature>
<evidence type="ECO:0000313" key="7">
    <source>
        <dbReference type="RefSeq" id="XP_054843206.1"/>
    </source>
</evidence>
<dbReference type="InterPro" id="IPR015943">
    <property type="entry name" value="WD40/YVTN_repeat-like_dom_sf"/>
</dbReference>
<keyword evidence="7" id="KW-0131">Cell cycle</keyword>
<feature type="repeat" description="WD" evidence="4">
    <location>
        <begin position="361"/>
        <end position="392"/>
    </location>
</feature>
<dbReference type="RefSeq" id="XP_054843206.1">
    <property type="nucleotide sequence ID" value="XM_054987231.1"/>
</dbReference>
<dbReference type="InterPro" id="IPR036322">
    <property type="entry name" value="WD40_repeat_dom_sf"/>
</dbReference>
<evidence type="ECO:0000256" key="3">
    <source>
        <dbReference type="ARBA" id="ARBA00022737"/>
    </source>
</evidence>
<evidence type="ECO:0000259" key="5">
    <source>
        <dbReference type="Pfam" id="PF24807"/>
    </source>
</evidence>
<dbReference type="GO" id="GO:0031145">
    <property type="term" value="P:anaphase-promoting complex-dependent catabolic process"/>
    <property type="evidence" value="ECO:0007669"/>
    <property type="project" value="TreeGrafter"/>
</dbReference>
<dbReference type="GO" id="GO:1905786">
    <property type="term" value="P:positive regulation of anaphase-promoting complex-dependent catabolic process"/>
    <property type="evidence" value="ECO:0007669"/>
    <property type="project" value="TreeGrafter"/>
</dbReference>
<dbReference type="InterPro" id="IPR001680">
    <property type="entry name" value="WD40_rpt"/>
</dbReference>